<dbReference type="AlphaFoldDB" id="A0A494Z4Z8"/>
<dbReference type="Proteomes" id="UP000281813">
    <property type="component" value="Unassembled WGS sequence"/>
</dbReference>
<gene>
    <name evidence="3" type="ORF">D8M05_03870</name>
</gene>
<dbReference type="InterPro" id="IPR001173">
    <property type="entry name" value="Glyco_trans_2-like"/>
</dbReference>
<dbReference type="Pfam" id="PF00535">
    <property type="entry name" value="Glycos_transf_2"/>
    <property type="match status" value="1"/>
</dbReference>
<dbReference type="Gene3D" id="3.90.550.10">
    <property type="entry name" value="Spore Coat Polysaccharide Biosynthesis Protein SpsA, Chain A"/>
    <property type="match status" value="1"/>
</dbReference>
<evidence type="ECO:0000259" key="2">
    <source>
        <dbReference type="Pfam" id="PF00535"/>
    </source>
</evidence>
<dbReference type="CDD" id="cd00761">
    <property type="entry name" value="Glyco_tranf_GTA_type"/>
    <property type="match status" value="1"/>
</dbReference>
<accession>A0A494Z4Z8</accession>
<dbReference type="RefSeq" id="WP_121128834.1">
    <property type="nucleotide sequence ID" value="NZ_JBHUFK010000001.1"/>
</dbReference>
<protein>
    <submittedName>
        <fullName evidence="3">Glycosyltransferase family 2 protein</fullName>
    </submittedName>
</protein>
<dbReference type="SUPFAM" id="SSF53448">
    <property type="entry name" value="Nucleotide-diphospho-sugar transferases"/>
    <property type="match status" value="1"/>
</dbReference>
<evidence type="ECO:0000313" key="4">
    <source>
        <dbReference type="Proteomes" id="UP000281813"/>
    </source>
</evidence>
<dbReference type="InterPro" id="IPR029044">
    <property type="entry name" value="Nucleotide-diphossugar_trans"/>
</dbReference>
<feature type="domain" description="Glycosyltransferase 2-like" evidence="2">
    <location>
        <begin position="200"/>
        <end position="305"/>
    </location>
</feature>
<dbReference type="GO" id="GO:0016740">
    <property type="term" value="F:transferase activity"/>
    <property type="evidence" value="ECO:0007669"/>
    <property type="project" value="UniProtKB-KW"/>
</dbReference>
<sequence>MGDITVILINNSNEAGLHKVFSSLKKISSRLHSIIVIHHQKMSFNWKSDHGWISHIQFVQSEDFGNSLNETIDKLNSTYVLFLNEQSYLSPTLTNETLHLSQSRHLLITSYPINNIVIEHPLFARTTLVKKTPFISMKHLPFKEALFPSWLSMIPHSFVSYKNGLLKQTRKSNSANMKEKQKLIHKYQLDKLETGYPSLSVLISNYNMEKYIDIAIVSCLLQNETPNQILIIDDGSTDGSDERIKKWNDEKRVNVFHKKNEGKARALNYLLPHVTSNFVLELDADDWLDPDAITTIKKYLVELSDNISLLYGNLRKWKQITNGIMFKGVATGKSIHAKADLLHYHFPLGPRIYRTSSLRKVGGFPVIEYENGRLYEDVSMLNRLINSSQFCYQDFTVYNVREHQESITKNNLAKWQQFKKNL</sequence>
<organism evidence="3 4">
    <name type="scientific">Oceanobacillus bengalensis</name>
    <dbReference type="NCBI Taxonomy" id="1435466"/>
    <lineage>
        <taxon>Bacteria</taxon>
        <taxon>Bacillati</taxon>
        <taxon>Bacillota</taxon>
        <taxon>Bacilli</taxon>
        <taxon>Bacillales</taxon>
        <taxon>Bacillaceae</taxon>
        <taxon>Oceanobacillus</taxon>
    </lineage>
</organism>
<dbReference type="PANTHER" id="PTHR22916">
    <property type="entry name" value="GLYCOSYLTRANSFERASE"/>
    <property type="match status" value="1"/>
</dbReference>
<reference evidence="3 4" key="1">
    <citation type="journal article" date="2015" name="Antonie Van Leeuwenhoek">
        <title>Oceanobacillus bengalensis sp. nov., a bacterium isolated from seawater of the Bay of Bengal.</title>
        <authorList>
            <person name="Yongchang O."/>
            <person name="Xiang W."/>
            <person name="Wang G."/>
        </authorList>
    </citation>
    <scope>NUCLEOTIDE SEQUENCE [LARGE SCALE GENOMIC DNA]</scope>
    <source>
        <strain evidence="3 4">MCCC 1K00260</strain>
    </source>
</reference>
<proteinExistence type="inferred from homology"/>
<comment type="similarity">
    <text evidence="1">Belongs to the glycosyltransferase 2 family.</text>
</comment>
<dbReference type="OrthoDB" id="396512at2"/>
<keyword evidence="4" id="KW-1185">Reference proteome</keyword>
<comment type="caution">
    <text evidence="3">The sequence shown here is derived from an EMBL/GenBank/DDBJ whole genome shotgun (WGS) entry which is preliminary data.</text>
</comment>
<dbReference type="EMBL" id="RBZO01000004">
    <property type="protein sequence ID" value="RKQ17545.1"/>
    <property type="molecule type" value="Genomic_DNA"/>
</dbReference>
<keyword evidence="3" id="KW-0808">Transferase</keyword>
<evidence type="ECO:0000313" key="3">
    <source>
        <dbReference type="EMBL" id="RKQ17545.1"/>
    </source>
</evidence>
<evidence type="ECO:0000256" key="1">
    <source>
        <dbReference type="ARBA" id="ARBA00006739"/>
    </source>
</evidence>
<name>A0A494Z4Z8_9BACI</name>